<keyword evidence="1" id="KW-0472">Membrane</keyword>
<sequence length="65" mass="6850">MTQIWFFALVAGATLFAIAISVASKKMMWLGVVLSIVGVLGVGFYFFNGSQAGPNDPPDVSSPAR</sequence>
<evidence type="ECO:0000313" key="3">
    <source>
        <dbReference type="Proteomes" id="UP000435138"/>
    </source>
</evidence>
<proteinExistence type="predicted"/>
<keyword evidence="3" id="KW-1185">Reference proteome</keyword>
<keyword evidence="1" id="KW-1133">Transmembrane helix</keyword>
<accession>A0A6A8A7W9</accession>
<evidence type="ECO:0000313" key="2">
    <source>
        <dbReference type="EMBL" id="MQY45750.1"/>
    </source>
</evidence>
<dbReference type="Proteomes" id="UP000435138">
    <property type="component" value="Unassembled WGS sequence"/>
</dbReference>
<evidence type="ECO:0000256" key="1">
    <source>
        <dbReference type="SAM" id="Phobius"/>
    </source>
</evidence>
<keyword evidence="1" id="KW-0812">Transmembrane</keyword>
<dbReference type="RefSeq" id="WP_153353274.1">
    <property type="nucleotide sequence ID" value="NZ_JAYKOO010000014.1"/>
</dbReference>
<organism evidence="2 3">
    <name type="scientific">Endobacterium cereale</name>
    <dbReference type="NCBI Taxonomy" id="2663029"/>
    <lineage>
        <taxon>Bacteria</taxon>
        <taxon>Pseudomonadati</taxon>
        <taxon>Pseudomonadota</taxon>
        <taxon>Alphaproteobacteria</taxon>
        <taxon>Hyphomicrobiales</taxon>
        <taxon>Rhizobiaceae</taxon>
        <taxon>Endobacterium</taxon>
    </lineage>
</organism>
<name>A0A6A8A7W9_9HYPH</name>
<reference evidence="2 3" key="1">
    <citation type="submission" date="2019-11" db="EMBL/GenBank/DDBJ databases">
        <title>Genome analysis of Rhizobacterium cereale a novel genus and species isolated from maize roots in North Spain.</title>
        <authorList>
            <person name="Menendez E."/>
            <person name="Flores-Felix J.D."/>
            <person name="Ramirez-Bahena M.-H."/>
            <person name="Igual J.M."/>
            <person name="Garcia-Fraile P."/>
            <person name="Peix A."/>
            <person name="Velazquez E."/>
        </authorList>
    </citation>
    <scope>NUCLEOTIDE SEQUENCE [LARGE SCALE GENOMIC DNA]</scope>
    <source>
        <strain evidence="2 3">RZME27</strain>
    </source>
</reference>
<protein>
    <submittedName>
        <fullName evidence="2">Uncharacterized protein</fullName>
    </submittedName>
</protein>
<gene>
    <name evidence="2" type="ORF">GAO09_06705</name>
</gene>
<dbReference type="AlphaFoldDB" id="A0A6A8A7W9"/>
<comment type="caution">
    <text evidence="2">The sequence shown here is derived from an EMBL/GenBank/DDBJ whole genome shotgun (WGS) entry which is preliminary data.</text>
</comment>
<dbReference type="EMBL" id="WIXI01000037">
    <property type="protein sequence ID" value="MQY45750.1"/>
    <property type="molecule type" value="Genomic_DNA"/>
</dbReference>
<feature type="transmembrane region" description="Helical" evidence="1">
    <location>
        <begin position="29"/>
        <end position="47"/>
    </location>
</feature>